<organism evidence="1 2">
    <name type="scientific">Pyrus ussuriensis x Pyrus communis</name>
    <dbReference type="NCBI Taxonomy" id="2448454"/>
    <lineage>
        <taxon>Eukaryota</taxon>
        <taxon>Viridiplantae</taxon>
        <taxon>Streptophyta</taxon>
        <taxon>Embryophyta</taxon>
        <taxon>Tracheophyta</taxon>
        <taxon>Spermatophyta</taxon>
        <taxon>Magnoliopsida</taxon>
        <taxon>eudicotyledons</taxon>
        <taxon>Gunneridae</taxon>
        <taxon>Pentapetalae</taxon>
        <taxon>rosids</taxon>
        <taxon>fabids</taxon>
        <taxon>Rosales</taxon>
        <taxon>Rosaceae</taxon>
        <taxon>Amygdaloideae</taxon>
        <taxon>Maleae</taxon>
        <taxon>Pyrus</taxon>
    </lineage>
</organism>
<dbReference type="AlphaFoldDB" id="A0A5N5H4K6"/>
<gene>
    <name evidence="1" type="ORF">D8674_013933</name>
</gene>
<dbReference type="EMBL" id="SMOL01000401">
    <property type="protein sequence ID" value="KAB2618064.1"/>
    <property type="molecule type" value="Genomic_DNA"/>
</dbReference>
<accession>A0A5N5H4K6</accession>
<dbReference type="Proteomes" id="UP000327157">
    <property type="component" value="Chromosome 15"/>
</dbReference>
<reference evidence="1 2" key="3">
    <citation type="submission" date="2019-11" db="EMBL/GenBank/DDBJ databases">
        <title>A de novo genome assembly of a pear dwarfing rootstock.</title>
        <authorList>
            <person name="Wang F."/>
            <person name="Wang J."/>
            <person name="Li S."/>
            <person name="Zhang Y."/>
            <person name="Fang M."/>
            <person name="Ma L."/>
            <person name="Zhao Y."/>
            <person name="Jiang S."/>
        </authorList>
    </citation>
    <scope>NUCLEOTIDE SEQUENCE [LARGE SCALE GENOMIC DNA]</scope>
    <source>
        <strain evidence="1">S2</strain>
        <tissue evidence="1">Leaf</tissue>
    </source>
</reference>
<reference evidence="1 2" key="1">
    <citation type="submission" date="2019-09" db="EMBL/GenBank/DDBJ databases">
        <authorList>
            <person name="Ou C."/>
        </authorList>
    </citation>
    <scope>NUCLEOTIDE SEQUENCE [LARGE SCALE GENOMIC DNA]</scope>
    <source>
        <strain evidence="1">S2</strain>
        <tissue evidence="1">Leaf</tissue>
    </source>
</reference>
<evidence type="ECO:0000313" key="1">
    <source>
        <dbReference type="EMBL" id="KAB2618064.1"/>
    </source>
</evidence>
<name>A0A5N5H4K6_9ROSA</name>
<reference evidence="2" key="2">
    <citation type="submission" date="2019-10" db="EMBL/GenBank/DDBJ databases">
        <title>A de novo genome assembly of a pear dwarfing rootstock.</title>
        <authorList>
            <person name="Wang F."/>
            <person name="Wang J."/>
            <person name="Li S."/>
            <person name="Zhang Y."/>
            <person name="Fang M."/>
            <person name="Ma L."/>
            <person name="Zhao Y."/>
            <person name="Jiang S."/>
        </authorList>
    </citation>
    <scope>NUCLEOTIDE SEQUENCE [LARGE SCALE GENOMIC DNA]</scope>
</reference>
<comment type="caution">
    <text evidence="1">The sequence shown here is derived from an EMBL/GenBank/DDBJ whole genome shotgun (WGS) entry which is preliminary data.</text>
</comment>
<sequence>MTGFYSHPRCESSGGGLEPRLFAVLLKNGRKTRGLLEQDEIGGGFDLEGVGRDDSAPCLHNVKGRESA</sequence>
<protein>
    <submittedName>
        <fullName evidence="1">Uncharacterized protein</fullName>
    </submittedName>
</protein>
<evidence type="ECO:0000313" key="2">
    <source>
        <dbReference type="Proteomes" id="UP000327157"/>
    </source>
</evidence>
<keyword evidence="2" id="KW-1185">Reference proteome</keyword>
<proteinExistence type="predicted"/>